<comment type="caution">
    <text evidence="3">The sequence shown here is derived from an EMBL/GenBank/DDBJ whole genome shotgun (WGS) entry which is preliminary data.</text>
</comment>
<dbReference type="OrthoDB" id="696189at2759"/>
<keyword evidence="4" id="KW-1185">Reference proteome</keyword>
<gene>
    <name evidence="3" type="ORF">Taro_051651</name>
</gene>
<accession>A0A843XH48</accession>
<dbReference type="EMBL" id="NMUH01008346">
    <property type="protein sequence ID" value="MQM18656.1"/>
    <property type="molecule type" value="Genomic_DNA"/>
</dbReference>
<protein>
    <recommendedName>
        <fullName evidence="2">Reverse transcriptase zinc-binding domain-containing protein</fullName>
    </recommendedName>
</protein>
<evidence type="ECO:0000259" key="2">
    <source>
        <dbReference type="Pfam" id="PF13966"/>
    </source>
</evidence>
<reference evidence="3" key="1">
    <citation type="submission" date="2017-07" db="EMBL/GenBank/DDBJ databases">
        <title>Taro Niue Genome Assembly and Annotation.</title>
        <authorList>
            <person name="Atibalentja N."/>
            <person name="Keating K."/>
            <person name="Fields C.J."/>
        </authorList>
    </citation>
    <scope>NUCLEOTIDE SEQUENCE</scope>
    <source>
        <strain evidence="3">Niue_2</strain>
        <tissue evidence="3">Leaf</tissue>
    </source>
</reference>
<dbReference type="Pfam" id="PF13966">
    <property type="entry name" value="zf-RVT"/>
    <property type="match status" value="1"/>
</dbReference>
<sequence>MRQFSLTRSQKRGGHGDRDTRSKILPDAGQPHASFTRALLHTSLCTPQQHTSTIASAATSAALHGHPIHLSRSAAHSLQVRTSPGRLSSGRSCFIRPGCPSMRPCHTRQHSPATSSFSWLLLELRTPGARTSYISLGASALSLASRLSSASHQPLAALLPAASIDLVDKKKKQEFELEGADARVQTVCVVPLVVSSASNVRNLSQGGFIAGWGNLWSRDIPLKWSILAWHLVKGCVLTDEVLTGCGIPLCSKCSCCSIPSVESSTHLFFTSDVANDVWNSLFDVLKFQNLTDAISASVLALKDVALDQRRSISHWGIHHPQPFRQSPKNVKWLLPPTGRFKLNVDGALKHSSGVAAGDPIEGYWSSVLGCFHAIFHVLSLRLCRWAAPGLVAIWSSHMVVGPTRVGSDRAALRLTSHRPVLWNLRACPSTRCASGLLPFPKTPVLMGPLRVVSEPRVRPSSVSLDGGENGVGQRGTIVRPDYGLWLCLSMRLTLTGGETWTRGGPLRCSCFLCRTGEGLGSLLGFVREAHPLLYFLPGLSSREPVLVFGWSALCHLWLAVLAMMASSKASKGTMLTPEQFQRLSLAKFSIYPVTGYVKGTKVTVSEELLGCPNFGHKLSEIVPLDKQKMGIIGSLGTVSKKGLLVNELSVEKRLIHSVITNIITPRAGTHSSITAGNGSLLF</sequence>
<feature type="compositionally biased region" description="Basic and acidic residues" evidence="1">
    <location>
        <begin position="14"/>
        <end position="24"/>
    </location>
</feature>
<dbReference type="AlphaFoldDB" id="A0A843XH48"/>
<dbReference type="Proteomes" id="UP000652761">
    <property type="component" value="Unassembled WGS sequence"/>
</dbReference>
<organism evidence="3 4">
    <name type="scientific">Colocasia esculenta</name>
    <name type="common">Wild taro</name>
    <name type="synonym">Arum esculentum</name>
    <dbReference type="NCBI Taxonomy" id="4460"/>
    <lineage>
        <taxon>Eukaryota</taxon>
        <taxon>Viridiplantae</taxon>
        <taxon>Streptophyta</taxon>
        <taxon>Embryophyta</taxon>
        <taxon>Tracheophyta</taxon>
        <taxon>Spermatophyta</taxon>
        <taxon>Magnoliopsida</taxon>
        <taxon>Liliopsida</taxon>
        <taxon>Araceae</taxon>
        <taxon>Aroideae</taxon>
        <taxon>Colocasieae</taxon>
        <taxon>Colocasia</taxon>
    </lineage>
</organism>
<evidence type="ECO:0000256" key="1">
    <source>
        <dbReference type="SAM" id="MobiDB-lite"/>
    </source>
</evidence>
<evidence type="ECO:0000313" key="3">
    <source>
        <dbReference type="EMBL" id="MQM18656.1"/>
    </source>
</evidence>
<name>A0A843XH48_COLES</name>
<feature type="region of interest" description="Disordered" evidence="1">
    <location>
        <begin position="1"/>
        <end position="29"/>
    </location>
</feature>
<evidence type="ECO:0000313" key="4">
    <source>
        <dbReference type="Proteomes" id="UP000652761"/>
    </source>
</evidence>
<feature type="domain" description="Reverse transcriptase zinc-binding" evidence="2">
    <location>
        <begin position="212"/>
        <end position="278"/>
    </location>
</feature>
<dbReference type="InterPro" id="IPR026960">
    <property type="entry name" value="RVT-Znf"/>
</dbReference>
<proteinExistence type="predicted"/>